<proteinExistence type="predicted"/>
<organism evidence="1 2">
    <name type="scientific">Thiomonas delicata</name>
    <name type="common">Thiomonas cuprina</name>
    <dbReference type="NCBI Taxonomy" id="364030"/>
    <lineage>
        <taxon>Bacteria</taxon>
        <taxon>Pseudomonadati</taxon>
        <taxon>Pseudomonadota</taxon>
        <taxon>Betaproteobacteria</taxon>
        <taxon>Burkholderiales</taxon>
        <taxon>Thiomonas</taxon>
    </lineage>
</organism>
<keyword evidence="2" id="KW-1185">Reference proteome</keyword>
<reference evidence="1 2" key="1">
    <citation type="submission" date="2016-06" db="EMBL/GenBank/DDBJ databases">
        <authorList>
            <person name="Kjaerup R.B."/>
            <person name="Dalgaard T.S."/>
            <person name="Juul-Madsen H.R."/>
        </authorList>
    </citation>
    <scope>NUCLEOTIDE SEQUENCE [LARGE SCALE GENOMIC DNA]</scope>
    <source>
        <strain evidence="1 2">DSM 16361</strain>
    </source>
</reference>
<name>A0A238D479_THIDL</name>
<accession>A0A238D479</accession>
<evidence type="ECO:0000313" key="2">
    <source>
        <dbReference type="Proteomes" id="UP000214566"/>
    </source>
</evidence>
<dbReference type="EMBL" id="FLMQ01000055">
    <property type="protein sequence ID" value="SBP88009.1"/>
    <property type="molecule type" value="Genomic_DNA"/>
</dbReference>
<evidence type="ECO:0000313" key="1">
    <source>
        <dbReference type="EMBL" id="SBP88009.1"/>
    </source>
</evidence>
<dbReference type="AlphaFoldDB" id="A0A238D479"/>
<protein>
    <submittedName>
        <fullName evidence="1">Uncharacterized protein</fullName>
    </submittedName>
</protein>
<gene>
    <name evidence="1" type="ORF">THIARS_60722</name>
</gene>
<sequence length="131" mass="14347">MDDAIQFPAHEVSDLHLPIGRIFSVGLSHERIILVTNPSLSISSTQAREVDSVVINAQESGGSRLRKAVLDDELIQANFVNWTISPPLLPVGSKRLRTQSAGFQNARFDLLLLCAKVRPCIIGQHSLPILV</sequence>
<dbReference type="Proteomes" id="UP000214566">
    <property type="component" value="Unassembled WGS sequence"/>
</dbReference>